<organism evidence="1 2">
    <name type="scientific">Ixodes persulcatus</name>
    <name type="common">Taiga tick</name>
    <dbReference type="NCBI Taxonomy" id="34615"/>
    <lineage>
        <taxon>Eukaryota</taxon>
        <taxon>Metazoa</taxon>
        <taxon>Ecdysozoa</taxon>
        <taxon>Arthropoda</taxon>
        <taxon>Chelicerata</taxon>
        <taxon>Arachnida</taxon>
        <taxon>Acari</taxon>
        <taxon>Parasitiformes</taxon>
        <taxon>Ixodida</taxon>
        <taxon>Ixodoidea</taxon>
        <taxon>Ixodidae</taxon>
        <taxon>Ixodinae</taxon>
        <taxon>Ixodes</taxon>
    </lineage>
</organism>
<comment type="caution">
    <text evidence="1">The sequence shown here is derived from an EMBL/GenBank/DDBJ whole genome shotgun (WGS) entry which is preliminary data.</text>
</comment>
<evidence type="ECO:0000313" key="2">
    <source>
        <dbReference type="Proteomes" id="UP000805193"/>
    </source>
</evidence>
<dbReference type="EMBL" id="JABSTQ010010169">
    <property type="protein sequence ID" value="KAG0422888.1"/>
    <property type="molecule type" value="Genomic_DNA"/>
</dbReference>
<evidence type="ECO:0000313" key="1">
    <source>
        <dbReference type="EMBL" id="KAG0422888.1"/>
    </source>
</evidence>
<protein>
    <submittedName>
        <fullName evidence="1">Uncharacterized protein</fullName>
    </submittedName>
</protein>
<sequence>MAPATGHSRRMCPHPSLGVVAASCFFRDCLRIACSRQPQQPGTNHRFQDWSRTSIQLTEFLGNQVVCLTVAANEYDFDKTVKAFVDKMSEDNKQPVSWHDVYGKHPHLKTKAKYRRMHVTLHDPEFKYGDVKTVSNTTRVMHNKCFTNLEANKTRTVVVQALLQRNTTFEWKKSKPFKSGFNPSGTAKFPKIPLTVKLAASFSINLNTTTGKKEYDSEIVHNAQEIAVPPMTAVCAKWTETTLEIEAPWTADLVATGHIAVWYHGKVDGHWLWFYPVGHLTKVDPSLKKVKDGVAVETAGTFVGYGGTNIEMRLQQVPASDAPPNAMQLVGDRTVYGQSAPGADEDSEEEDD</sequence>
<proteinExistence type="predicted"/>
<reference evidence="1 2" key="1">
    <citation type="journal article" date="2020" name="Cell">
        <title>Large-Scale Comparative Analyses of Tick Genomes Elucidate Their Genetic Diversity and Vector Capacities.</title>
        <authorList>
            <consortium name="Tick Genome and Microbiome Consortium (TIGMIC)"/>
            <person name="Jia N."/>
            <person name="Wang J."/>
            <person name="Shi W."/>
            <person name="Du L."/>
            <person name="Sun Y."/>
            <person name="Zhan W."/>
            <person name="Jiang J.F."/>
            <person name="Wang Q."/>
            <person name="Zhang B."/>
            <person name="Ji P."/>
            <person name="Bell-Sakyi L."/>
            <person name="Cui X.M."/>
            <person name="Yuan T.T."/>
            <person name="Jiang B.G."/>
            <person name="Yang W.F."/>
            <person name="Lam T.T."/>
            <person name="Chang Q.C."/>
            <person name="Ding S.J."/>
            <person name="Wang X.J."/>
            <person name="Zhu J.G."/>
            <person name="Ruan X.D."/>
            <person name="Zhao L."/>
            <person name="Wei J.T."/>
            <person name="Ye R.Z."/>
            <person name="Que T.C."/>
            <person name="Du C.H."/>
            <person name="Zhou Y.H."/>
            <person name="Cheng J.X."/>
            <person name="Dai P.F."/>
            <person name="Guo W.B."/>
            <person name="Han X.H."/>
            <person name="Huang E.J."/>
            <person name="Li L.F."/>
            <person name="Wei W."/>
            <person name="Gao Y.C."/>
            <person name="Liu J.Z."/>
            <person name="Shao H.Z."/>
            <person name="Wang X."/>
            <person name="Wang C.C."/>
            <person name="Yang T.C."/>
            <person name="Huo Q.B."/>
            <person name="Li W."/>
            <person name="Chen H.Y."/>
            <person name="Chen S.E."/>
            <person name="Zhou L.G."/>
            <person name="Ni X.B."/>
            <person name="Tian J.H."/>
            <person name="Sheng Y."/>
            <person name="Liu T."/>
            <person name="Pan Y.S."/>
            <person name="Xia L.Y."/>
            <person name="Li J."/>
            <person name="Zhao F."/>
            <person name="Cao W.C."/>
        </authorList>
    </citation>
    <scope>NUCLEOTIDE SEQUENCE [LARGE SCALE GENOMIC DNA]</scope>
    <source>
        <strain evidence="1">Iper-2018</strain>
    </source>
</reference>
<gene>
    <name evidence="1" type="ORF">HPB47_001316</name>
</gene>
<accession>A0AC60PPD6</accession>
<keyword evidence="2" id="KW-1185">Reference proteome</keyword>
<dbReference type="Proteomes" id="UP000805193">
    <property type="component" value="Unassembled WGS sequence"/>
</dbReference>
<name>A0AC60PPD6_IXOPE</name>